<evidence type="ECO:0000313" key="2">
    <source>
        <dbReference type="EMBL" id="MBU2738174.1"/>
    </source>
</evidence>
<accession>A0ABS5ZNE4</accession>
<dbReference type="InterPro" id="IPR009875">
    <property type="entry name" value="PilZ_domain"/>
</dbReference>
<protein>
    <submittedName>
        <fullName evidence="2">PilZ domain-containing protein</fullName>
    </submittedName>
</protein>
<name>A0ABS5ZNE4_9PROT</name>
<sequence>MKHMVSSESAANNLSLILPPRAGQKFREYLEVIERIFQEIVQEDPITLLGAMLTHEVIVFSAVEADSGQMCSLYAVSSSTISLKFGATQNRRYIKDNERIMVIIGSGNNIYAFFAKFLYWSDNIMMVAAPLAVYNRSVRKYSRINISDPLKISCKDGLHLEGEIADFSPTGIRFIMPTIKVMKRDTMLLEFASGDCGACETLVQVTRSQRLSTGTRSQVAVRMLLTGMMKNKMEYMYWCCRKVQSGSAQLRY</sequence>
<organism evidence="2 3">
    <name type="scientific">Acidithiobacillus concretivorus</name>
    <dbReference type="NCBI Taxonomy" id="3063952"/>
    <lineage>
        <taxon>Bacteria</taxon>
        <taxon>Pseudomonadati</taxon>
        <taxon>Pseudomonadota</taxon>
        <taxon>Acidithiobacillia</taxon>
        <taxon>Acidithiobacillales</taxon>
        <taxon>Acidithiobacillaceae</taxon>
        <taxon>Acidithiobacillus</taxon>
    </lineage>
</organism>
<comment type="caution">
    <text evidence="2">The sequence shown here is derived from an EMBL/GenBank/DDBJ whole genome shotgun (WGS) entry which is preliminary data.</text>
</comment>
<reference evidence="2 3" key="1">
    <citation type="journal article" date="2021" name="ISME J.">
        <title>Genomic evolution of the class Acidithiobacillia: deep-branching Proteobacteria living in extreme acidic conditions.</title>
        <authorList>
            <person name="Moya-Beltran A."/>
            <person name="Beard S."/>
            <person name="Rojas-Villalobos C."/>
            <person name="Issotta F."/>
            <person name="Gallardo Y."/>
            <person name="Ulloa R."/>
            <person name="Giaveno A."/>
            <person name="Degli Esposti M."/>
            <person name="Johnson D.B."/>
            <person name="Quatrini R."/>
        </authorList>
    </citation>
    <scope>NUCLEOTIDE SEQUENCE [LARGE SCALE GENOMIC DNA]</scope>
    <source>
        <strain evidence="2 3">ATCC 19703</strain>
    </source>
</reference>
<gene>
    <name evidence="2" type="ORF">HJG40_05075</name>
</gene>
<proteinExistence type="predicted"/>
<evidence type="ECO:0000259" key="1">
    <source>
        <dbReference type="Pfam" id="PF07238"/>
    </source>
</evidence>
<evidence type="ECO:0000313" key="3">
    <source>
        <dbReference type="Proteomes" id="UP001197028"/>
    </source>
</evidence>
<dbReference type="Pfam" id="PF07238">
    <property type="entry name" value="PilZ"/>
    <property type="match status" value="1"/>
</dbReference>
<keyword evidence="3" id="KW-1185">Reference proteome</keyword>
<feature type="domain" description="PilZ" evidence="1">
    <location>
        <begin position="138"/>
        <end position="222"/>
    </location>
</feature>
<dbReference type="Proteomes" id="UP001197028">
    <property type="component" value="Unassembled WGS sequence"/>
</dbReference>
<dbReference type="EMBL" id="JABELD010000034">
    <property type="protein sequence ID" value="MBU2738174.1"/>
    <property type="molecule type" value="Genomic_DNA"/>
</dbReference>